<feature type="domain" description="PTS EIIA type-1" evidence="7">
    <location>
        <begin position="33"/>
        <end position="135"/>
    </location>
</feature>
<keyword evidence="9" id="KW-1185">Reference proteome</keyword>
<dbReference type="InterPro" id="IPR001127">
    <property type="entry name" value="PTS_EIIA_1_perm"/>
</dbReference>
<keyword evidence="3" id="KW-0762">Sugar transport</keyword>
<reference evidence="8 9" key="1">
    <citation type="submission" date="2020-08" db="EMBL/GenBank/DDBJ databases">
        <title>Genomic Encyclopedia of Type Strains, Phase IV (KMG-IV): sequencing the most valuable type-strain genomes for metagenomic binning, comparative biology and taxonomic classification.</title>
        <authorList>
            <person name="Goeker M."/>
        </authorList>
    </citation>
    <scope>NUCLEOTIDE SEQUENCE [LARGE SCALE GENOMIC DNA]</scope>
    <source>
        <strain evidence="8 9">DSM 14925</strain>
    </source>
</reference>
<evidence type="ECO:0000256" key="3">
    <source>
        <dbReference type="ARBA" id="ARBA00022597"/>
    </source>
</evidence>
<keyword evidence="5" id="KW-0598">Phosphotransferase system</keyword>
<dbReference type="GO" id="GO:0005737">
    <property type="term" value="C:cytoplasm"/>
    <property type="evidence" value="ECO:0007669"/>
    <property type="project" value="UniProtKB-SubCell"/>
</dbReference>
<dbReference type="RefSeq" id="WP_183539708.1">
    <property type="nucleotide sequence ID" value="NZ_JACHHV010000013.1"/>
</dbReference>
<dbReference type="Pfam" id="PF00358">
    <property type="entry name" value="PTS_EIIA_1"/>
    <property type="match status" value="1"/>
</dbReference>
<evidence type="ECO:0000256" key="5">
    <source>
        <dbReference type="ARBA" id="ARBA00022683"/>
    </source>
</evidence>
<dbReference type="Proteomes" id="UP000562464">
    <property type="component" value="Unassembled WGS sequence"/>
</dbReference>
<sequence>MLGFGKKKNALKDDKGLYAPLGGQVIKIEETSDPIFSQKIMGEGFAIEPREGKVTAPISGMVTLAGAQALGFTREDGLEVLLHLGIDTVSLDGAPFTFNVKVGDVVKGGEEIGSVNWSIVEAAGLEKTSMVIFTNTAEKLADFAVDYGSHEAGASIGSANIK</sequence>
<dbReference type="PANTHER" id="PTHR45008">
    <property type="entry name" value="PTS SYSTEM GLUCOSE-SPECIFIC EIIA COMPONENT"/>
    <property type="match status" value="1"/>
</dbReference>
<gene>
    <name evidence="8" type="ORF">HNQ37_000921</name>
</gene>
<dbReference type="Gene3D" id="2.70.70.10">
    <property type="entry name" value="Glucose Permease (Domain IIA)"/>
    <property type="match status" value="1"/>
</dbReference>
<dbReference type="SUPFAM" id="SSF51261">
    <property type="entry name" value="Duplicated hybrid motif"/>
    <property type="match status" value="1"/>
</dbReference>
<comment type="subcellular location">
    <subcellularLocation>
        <location evidence="1">Cytoplasm</location>
    </subcellularLocation>
</comment>
<dbReference type="PROSITE" id="PS51093">
    <property type="entry name" value="PTS_EIIA_TYPE_1"/>
    <property type="match status" value="1"/>
</dbReference>
<dbReference type="NCBIfam" id="TIGR00830">
    <property type="entry name" value="PTBA"/>
    <property type="match status" value="1"/>
</dbReference>
<dbReference type="PROSITE" id="PS00371">
    <property type="entry name" value="PTS_EIIA_TYPE_1_HIS"/>
    <property type="match status" value="1"/>
</dbReference>
<dbReference type="PANTHER" id="PTHR45008:SF1">
    <property type="entry name" value="PTS SYSTEM GLUCOSE-SPECIFIC EIIA COMPONENT"/>
    <property type="match status" value="1"/>
</dbReference>
<name>A0A841C902_9LACT</name>
<dbReference type="InterPro" id="IPR011055">
    <property type="entry name" value="Dup_hybrid_motif"/>
</dbReference>
<keyword evidence="6" id="KW-0418">Kinase</keyword>
<accession>A0A841C902</accession>
<evidence type="ECO:0000313" key="9">
    <source>
        <dbReference type="Proteomes" id="UP000562464"/>
    </source>
</evidence>
<protein>
    <submittedName>
        <fullName evidence="8">PTS system beta-glucosides-specific IIA component</fullName>
    </submittedName>
</protein>
<evidence type="ECO:0000313" key="8">
    <source>
        <dbReference type="EMBL" id="MBB5888031.1"/>
    </source>
</evidence>
<proteinExistence type="predicted"/>
<evidence type="ECO:0000256" key="4">
    <source>
        <dbReference type="ARBA" id="ARBA00022679"/>
    </source>
</evidence>
<evidence type="ECO:0000256" key="1">
    <source>
        <dbReference type="ARBA" id="ARBA00004496"/>
    </source>
</evidence>
<evidence type="ECO:0000259" key="7">
    <source>
        <dbReference type="PROSITE" id="PS51093"/>
    </source>
</evidence>
<comment type="caution">
    <text evidence="8">The sequence shown here is derived from an EMBL/GenBank/DDBJ whole genome shotgun (WGS) entry which is preliminary data.</text>
</comment>
<dbReference type="AlphaFoldDB" id="A0A841C902"/>
<organism evidence="8 9">
    <name type="scientific">Lactovum miscens</name>
    <dbReference type="NCBI Taxonomy" id="190387"/>
    <lineage>
        <taxon>Bacteria</taxon>
        <taxon>Bacillati</taxon>
        <taxon>Bacillota</taxon>
        <taxon>Bacilli</taxon>
        <taxon>Lactobacillales</taxon>
        <taxon>Streptococcaceae</taxon>
        <taxon>Lactovum</taxon>
    </lineage>
</organism>
<dbReference type="EMBL" id="JACHHV010000013">
    <property type="protein sequence ID" value="MBB5888031.1"/>
    <property type="molecule type" value="Genomic_DNA"/>
</dbReference>
<evidence type="ECO:0000256" key="6">
    <source>
        <dbReference type="ARBA" id="ARBA00022777"/>
    </source>
</evidence>
<keyword evidence="2" id="KW-0813">Transport</keyword>
<keyword evidence="4" id="KW-0808">Transferase</keyword>
<dbReference type="GO" id="GO:0009401">
    <property type="term" value="P:phosphoenolpyruvate-dependent sugar phosphotransferase system"/>
    <property type="evidence" value="ECO:0007669"/>
    <property type="project" value="UniProtKB-KW"/>
</dbReference>
<dbReference type="InterPro" id="IPR050890">
    <property type="entry name" value="PTS_EIIA_component"/>
</dbReference>
<dbReference type="GO" id="GO:0016301">
    <property type="term" value="F:kinase activity"/>
    <property type="evidence" value="ECO:0007669"/>
    <property type="project" value="UniProtKB-KW"/>
</dbReference>
<evidence type="ECO:0000256" key="2">
    <source>
        <dbReference type="ARBA" id="ARBA00022448"/>
    </source>
</evidence>